<organism evidence="1 2">
    <name type="scientific">Armillaria gallica</name>
    <name type="common">Bulbous honey fungus</name>
    <name type="synonym">Armillaria bulbosa</name>
    <dbReference type="NCBI Taxonomy" id="47427"/>
    <lineage>
        <taxon>Eukaryota</taxon>
        <taxon>Fungi</taxon>
        <taxon>Dikarya</taxon>
        <taxon>Basidiomycota</taxon>
        <taxon>Agaricomycotina</taxon>
        <taxon>Agaricomycetes</taxon>
        <taxon>Agaricomycetidae</taxon>
        <taxon>Agaricales</taxon>
        <taxon>Marasmiineae</taxon>
        <taxon>Physalacriaceae</taxon>
        <taxon>Armillaria</taxon>
    </lineage>
</organism>
<name>A0A2H3CE66_ARMGA</name>
<sequence length="54" mass="5799">MQDGICDPYSDVQPLYETSFGSLLASRIGELSMLSFTVQSSYSPGFTSISSLAL</sequence>
<dbReference type="InParanoid" id="A0A2H3CE66"/>
<reference evidence="2" key="1">
    <citation type="journal article" date="2017" name="Nat. Ecol. Evol.">
        <title>Genome expansion and lineage-specific genetic innovations in the forest pathogenic fungi Armillaria.</title>
        <authorList>
            <person name="Sipos G."/>
            <person name="Prasanna A.N."/>
            <person name="Walter M.C."/>
            <person name="O'Connor E."/>
            <person name="Balint B."/>
            <person name="Krizsan K."/>
            <person name="Kiss B."/>
            <person name="Hess J."/>
            <person name="Varga T."/>
            <person name="Slot J."/>
            <person name="Riley R."/>
            <person name="Boka B."/>
            <person name="Rigling D."/>
            <person name="Barry K."/>
            <person name="Lee J."/>
            <person name="Mihaltcheva S."/>
            <person name="LaButti K."/>
            <person name="Lipzen A."/>
            <person name="Waldron R."/>
            <person name="Moloney N.M."/>
            <person name="Sperisen C."/>
            <person name="Kredics L."/>
            <person name="Vagvoelgyi C."/>
            <person name="Patrignani A."/>
            <person name="Fitzpatrick D."/>
            <person name="Nagy I."/>
            <person name="Doyle S."/>
            <person name="Anderson J.B."/>
            <person name="Grigoriev I.V."/>
            <person name="Gueldener U."/>
            <person name="Muensterkoetter M."/>
            <person name="Nagy L.G."/>
        </authorList>
    </citation>
    <scope>NUCLEOTIDE SEQUENCE [LARGE SCALE GENOMIC DNA]</scope>
    <source>
        <strain evidence="2">Ar21-2</strain>
    </source>
</reference>
<dbReference type="AlphaFoldDB" id="A0A2H3CE66"/>
<evidence type="ECO:0000313" key="2">
    <source>
        <dbReference type="Proteomes" id="UP000217790"/>
    </source>
</evidence>
<accession>A0A2H3CE66</accession>
<protein>
    <submittedName>
        <fullName evidence="1">Uncharacterized protein</fullName>
    </submittedName>
</protein>
<gene>
    <name evidence="1" type="ORF">ARMGADRAFT_1021117</name>
</gene>
<keyword evidence="2" id="KW-1185">Reference proteome</keyword>
<dbReference type="EMBL" id="KZ293752">
    <property type="protein sequence ID" value="PBK80140.1"/>
    <property type="molecule type" value="Genomic_DNA"/>
</dbReference>
<dbReference type="Proteomes" id="UP000217790">
    <property type="component" value="Unassembled WGS sequence"/>
</dbReference>
<proteinExistence type="predicted"/>
<evidence type="ECO:0000313" key="1">
    <source>
        <dbReference type="EMBL" id="PBK80140.1"/>
    </source>
</evidence>